<comment type="caution">
    <text evidence="3">The sequence shown here is derived from an EMBL/GenBank/DDBJ whole genome shotgun (WGS) entry which is preliminary data.</text>
</comment>
<dbReference type="Proteomes" id="UP000005426">
    <property type="component" value="Unassembled WGS sequence"/>
</dbReference>
<keyword evidence="2" id="KW-0560">Oxidoreductase</keyword>
<dbReference type="Gene3D" id="3.90.180.10">
    <property type="entry name" value="Medium-chain alcohol dehydrogenases, catalytic domain"/>
    <property type="match status" value="2"/>
</dbReference>
<dbReference type="SUPFAM" id="SSF50129">
    <property type="entry name" value="GroES-like"/>
    <property type="match status" value="1"/>
</dbReference>
<dbReference type="PANTHER" id="PTHR48106:SF18">
    <property type="entry name" value="QUINONE OXIDOREDUCTASE PIG3"/>
    <property type="match status" value="1"/>
</dbReference>
<dbReference type="OrthoDB" id="3509362at2759"/>
<keyword evidence="1" id="KW-0521">NADP</keyword>
<dbReference type="GO" id="GO:0016651">
    <property type="term" value="F:oxidoreductase activity, acting on NAD(P)H"/>
    <property type="evidence" value="ECO:0007669"/>
    <property type="project" value="TreeGrafter"/>
</dbReference>
<dbReference type="PANTHER" id="PTHR48106">
    <property type="entry name" value="QUINONE OXIDOREDUCTASE PIG3-RELATED"/>
    <property type="match status" value="1"/>
</dbReference>
<gene>
    <name evidence="3" type="ORF">TRIATDRAFT_84083</name>
</gene>
<evidence type="ECO:0000313" key="4">
    <source>
        <dbReference type="Proteomes" id="UP000005426"/>
    </source>
</evidence>
<dbReference type="eggNOG" id="KOG1198">
    <property type="taxonomic scope" value="Eukaryota"/>
</dbReference>
<dbReference type="InterPro" id="IPR011032">
    <property type="entry name" value="GroES-like_sf"/>
</dbReference>
<organism evidence="3 4">
    <name type="scientific">Hypocrea atroviridis (strain ATCC 20476 / IMI 206040)</name>
    <name type="common">Trichoderma atroviride</name>
    <dbReference type="NCBI Taxonomy" id="452589"/>
    <lineage>
        <taxon>Eukaryota</taxon>
        <taxon>Fungi</taxon>
        <taxon>Dikarya</taxon>
        <taxon>Ascomycota</taxon>
        <taxon>Pezizomycotina</taxon>
        <taxon>Sordariomycetes</taxon>
        <taxon>Hypocreomycetidae</taxon>
        <taxon>Hypocreales</taxon>
        <taxon>Hypocreaceae</taxon>
        <taxon>Trichoderma</taxon>
    </lineage>
</organism>
<reference evidence="3 4" key="1">
    <citation type="journal article" date="2011" name="Genome Biol.">
        <title>Comparative genome sequence analysis underscores mycoparasitism as the ancestral life style of Trichoderma.</title>
        <authorList>
            <person name="Kubicek C.P."/>
            <person name="Herrera-Estrella A."/>
            <person name="Seidl-Seiboth V."/>
            <person name="Martinez D.A."/>
            <person name="Druzhinina I.S."/>
            <person name="Thon M."/>
            <person name="Zeilinger S."/>
            <person name="Casas-Flores S."/>
            <person name="Horwitz B.A."/>
            <person name="Mukherjee P.K."/>
            <person name="Mukherjee M."/>
            <person name="Kredics L."/>
            <person name="Alcaraz L.D."/>
            <person name="Aerts A."/>
            <person name="Antal Z."/>
            <person name="Atanasova L."/>
            <person name="Cervantes-Badillo M.G."/>
            <person name="Challacombe J."/>
            <person name="Chertkov O."/>
            <person name="McCluskey K."/>
            <person name="Coulpier F."/>
            <person name="Deshpande N."/>
            <person name="von Doehren H."/>
            <person name="Ebbole D.J."/>
            <person name="Esquivel-Naranjo E.U."/>
            <person name="Fekete E."/>
            <person name="Flipphi M."/>
            <person name="Glaser F."/>
            <person name="Gomez-Rodriguez E.Y."/>
            <person name="Gruber S."/>
            <person name="Han C."/>
            <person name="Henrissat B."/>
            <person name="Hermosa R."/>
            <person name="Hernandez-Onate M."/>
            <person name="Karaffa L."/>
            <person name="Kosti I."/>
            <person name="Le Crom S."/>
            <person name="Lindquist E."/>
            <person name="Lucas S."/>
            <person name="Luebeck M."/>
            <person name="Luebeck P.S."/>
            <person name="Margeot A."/>
            <person name="Metz B."/>
            <person name="Misra M."/>
            <person name="Nevalainen H."/>
            <person name="Omann M."/>
            <person name="Packer N."/>
            <person name="Perrone G."/>
            <person name="Uresti-Rivera E.E."/>
            <person name="Salamov A."/>
            <person name="Schmoll M."/>
            <person name="Seiboth B."/>
            <person name="Shapiro H."/>
            <person name="Sukno S."/>
            <person name="Tamayo-Ramos J.A."/>
            <person name="Tisch D."/>
            <person name="Wiest A."/>
            <person name="Wilkinson H.H."/>
            <person name="Zhang M."/>
            <person name="Coutinho P.M."/>
            <person name="Kenerley C.M."/>
            <person name="Monte E."/>
            <person name="Baker S.E."/>
            <person name="Grigoriev I.V."/>
        </authorList>
    </citation>
    <scope>NUCLEOTIDE SEQUENCE [LARGE SCALE GENOMIC DNA]</scope>
    <source>
        <strain evidence="4">ATCC 20476 / IMI 206040</strain>
    </source>
</reference>
<evidence type="ECO:0000256" key="2">
    <source>
        <dbReference type="ARBA" id="ARBA00023002"/>
    </source>
</evidence>
<name>G9P5J7_HYPAI</name>
<sequence>MLILLAYSYAPLHAEHQGSGSNDIKRLLTEYGGTEKLKVVQVDIPEIDDDEALVKVHTAGLIWMERYWQLYEKDVKVGSNVPEGLEVGTKVMVLVTKAFSSKQSTDGGMPEYAKAHFSKMIPKPQSISYAEAALVLLSALTAW</sequence>
<evidence type="ECO:0000313" key="3">
    <source>
        <dbReference type="EMBL" id="EHK42165.1"/>
    </source>
</evidence>
<evidence type="ECO:0000256" key="1">
    <source>
        <dbReference type="ARBA" id="ARBA00022857"/>
    </source>
</evidence>
<protein>
    <submittedName>
        <fullName evidence="3">Uncharacterized protein</fullName>
    </submittedName>
</protein>
<dbReference type="AlphaFoldDB" id="G9P5J7"/>
<keyword evidence="4" id="KW-1185">Reference proteome</keyword>
<dbReference type="EMBL" id="ABDG02000027">
    <property type="protein sequence ID" value="EHK42165.1"/>
    <property type="molecule type" value="Genomic_DNA"/>
</dbReference>
<dbReference type="HOGENOM" id="CLU_1806424_0_0_1"/>
<accession>G9P5J7</accession>
<dbReference type="GO" id="GO:0070402">
    <property type="term" value="F:NADPH binding"/>
    <property type="evidence" value="ECO:0007669"/>
    <property type="project" value="TreeGrafter"/>
</dbReference>
<dbReference type="STRING" id="452589.G9P5J7"/>
<proteinExistence type="predicted"/>